<proteinExistence type="predicted"/>
<dbReference type="RefSeq" id="WP_344446426.1">
    <property type="nucleotide sequence ID" value="NZ_BAAALF010000243.1"/>
</dbReference>
<evidence type="ECO:0000313" key="3">
    <source>
        <dbReference type="Proteomes" id="UP001500037"/>
    </source>
</evidence>
<organism evidence="2 3">
    <name type="scientific">Kitasatospora nipponensis</name>
    <dbReference type="NCBI Taxonomy" id="258049"/>
    <lineage>
        <taxon>Bacteria</taxon>
        <taxon>Bacillati</taxon>
        <taxon>Actinomycetota</taxon>
        <taxon>Actinomycetes</taxon>
        <taxon>Kitasatosporales</taxon>
        <taxon>Streptomycetaceae</taxon>
        <taxon>Kitasatospora</taxon>
    </lineage>
</organism>
<feature type="transmembrane region" description="Helical" evidence="1">
    <location>
        <begin position="131"/>
        <end position="151"/>
    </location>
</feature>
<evidence type="ECO:0008006" key="4">
    <source>
        <dbReference type="Google" id="ProtNLM"/>
    </source>
</evidence>
<comment type="caution">
    <text evidence="2">The sequence shown here is derived from an EMBL/GenBank/DDBJ whole genome shotgun (WGS) entry which is preliminary data.</text>
</comment>
<sequence>MTTEAIALRGVRRWLWIFIVCLALSGLTAFPLQTETRLLLTAAEHLPTPAALLEWLRRVRTGVAETDARYPFLAYGTDWLAFAHLVIAGAFWGPLRDPVRNVFVVRWALGACAGILPLALICGPLRGIPLYWRFVDMSFGVLGALPLLLVLRGIRRLEALQAPAVPAG</sequence>
<feature type="transmembrane region" description="Helical" evidence="1">
    <location>
        <begin position="14"/>
        <end position="32"/>
    </location>
</feature>
<keyword evidence="1" id="KW-1133">Transmembrane helix</keyword>
<accession>A0ABN1X321</accession>
<reference evidence="2 3" key="1">
    <citation type="journal article" date="2019" name="Int. J. Syst. Evol. Microbiol.">
        <title>The Global Catalogue of Microorganisms (GCM) 10K type strain sequencing project: providing services to taxonomists for standard genome sequencing and annotation.</title>
        <authorList>
            <consortium name="The Broad Institute Genomics Platform"/>
            <consortium name="The Broad Institute Genome Sequencing Center for Infectious Disease"/>
            <person name="Wu L."/>
            <person name="Ma J."/>
        </authorList>
    </citation>
    <scope>NUCLEOTIDE SEQUENCE [LARGE SCALE GENOMIC DNA]</scope>
    <source>
        <strain evidence="2 3">JCM 13004</strain>
    </source>
</reference>
<keyword evidence="3" id="KW-1185">Reference proteome</keyword>
<feature type="transmembrane region" description="Helical" evidence="1">
    <location>
        <begin position="72"/>
        <end position="92"/>
    </location>
</feature>
<name>A0ABN1X321_9ACTN</name>
<evidence type="ECO:0000256" key="1">
    <source>
        <dbReference type="SAM" id="Phobius"/>
    </source>
</evidence>
<dbReference type="EMBL" id="BAAALF010000243">
    <property type="protein sequence ID" value="GAA1273873.1"/>
    <property type="molecule type" value="Genomic_DNA"/>
</dbReference>
<feature type="transmembrane region" description="Helical" evidence="1">
    <location>
        <begin position="104"/>
        <end position="125"/>
    </location>
</feature>
<dbReference type="Proteomes" id="UP001500037">
    <property type="component" value="Unassembled WGS sequence"/>
</dbReference>
<keyword evidence="1" id="KW-0812">Transmembrane</keyword>
<gene>
    <name evidence="2" type="ORF">GCM10009665_71890</name>
</gene>
<keyword evidence="1" id="KW-0472">Membrane</keyword>
<evidence type="ECO:0000313" key="2">
    <source>
        <dbReference type="EMBL" id="GAA1273873.1"/>
    </source>
</evidence>
<protein>
    <recommendedName>
        <fullName evidence="4">VanZ like protein</fullName>
    </recommendedName>
</protein>